<dbReference type="InterPro" id="IPR029052">
    <property type="entry name" value="Metallo-depent_PP-like"/>
</dbReference>
<proteinExistence type="predicted"/>
<dbReference type="SUPFAM" id="SSF56300">
    <property type="entry name" value="Metallo-dependent phosphatases"/>
    <property type="match status" value="1"/>
</dbReference>
<sequence>MAGRRWTQEEIDFVKSSLGKGHHPREISLLLEQRFGVGRTIAAIKLLLTNSGISWNHLAGRRSITDENVGERVKNDVALERIQAELRILKRRYSEAVQTVSEHLDIISQMKDYLQAFPEPDLKFRDIVSKKSTTKETLLMLISDIHFGEVVRKREILGLNSYDMDIAAQRLKWYVTRVVDIAKNKLRGYTFDKVVVASLGDVVSGNIHDELREEVEGNIVEWTVGAAHLMGQALTELSKYFKEVEFVGVVGNHGRVFQKPRYKSRYVNWDYMTYQLLEGLLEKNKRIKFILPKSFWHVHNINGHNFLLLHGDNIKSYYGIPFYGIQRTVTQLTELLFAEDVRMDYVLLGHFHTSNTLSRMKGKVFLNGSMKGADEFSLGRLFTGTRASQLLIGVHPERTSFEFAIDLQDAEISTIEGYSFRSEKSEDEIKKTVHAVLKEGHDKNRK</sequence>
<evidence type="ECO:0000313" key="2">
    <source>
        <dbReference type="EMBL" id="RJR27673.1"/>
    </source>
</evidence>
<dbReference type="InterPro" id="IPR004843">
    <property type="entry name" value="Calcineurin-like_PHP"/>
</dbReference>
<dbReference type="EMBL" id="QZJF01000008">
    <property type="protein sequence ID" value="RJR27673.1"/>
    <property type="molecule type" value="Genomic_DNA"/>
</dbReference>
<name>A0A3A4ZEU1_UNCKA</name>
<dbReference type="Gene3D" id="3.60.21.10">
    <property type="match status" value="1"/>
</dbReference>
<evidence type="ECO:0000259" key="1">
    <source>
        <dbReference type="Pfam" id="PF00149"/>
    </source>
</evidence>
<protein>
    <recommendedName>
        <fullName evidence="1">Calcineurin-like phosphoesterase domain-containing protein</fullName>
    </recommendedName>
</protein>
<organism evidence="2 3">
    <name type="scientific">candidate division WWE3 bacterium</name>
    <dbReference type="NCBI Taxonomy" id="2053526"/>
    <lineage>
        <taxon>Bacteria</taxon>
        <taxon>Katanobacteria</taxon>
    </lineage>
</organism>
<gene>
    <name evidence="2" type="ORF">C4561_01850</name>
</gene>
<dbReference type="AlphaFoldDB" id="A0A3A4ZEU1"/>
<accession>A0A3A4ZEU1</accession>
<dbReference type="Pfam" id="PF00149">
    <property type="entry name" value="Metallophos"/>
    <property type="match status" value="1"/>
</dbReference>
<feature type="domain" description="Calcineurin-like phosphoesterase" evidence="1">
    <location>
        <begin position="140"/>
        <end position="352"/>
    </location>
</feature>
<reference evidence="2 3" key="1">
    <citation type="journal article" date="2017" name="ISME J.">
        <title>Energy and carbon metabolisms in a deep terrestrial subsurface fluid microbial community.</title>
        <authorList>
            <person name="Momper L."/>
            <person name="Jungbluth S.P."/>
            <person name="Lee M.D."/>
            <person name="Amend J.P."/>
        </authorList>
    </citation>
    <scope>NUCLEOTIDE SEQUENCE [LARGE SCALE GENOMIC DNA]</scope>
    <source>
        <strain evidence="2">SURF_46</strain>
    </source>
</reference>
<dbReference type="GO" id="GO:0016787">
    <property type="term" value="F:hydrolase activity"/>
    <property type="evidence" value="ECO:0007669"/>
    <property type="project" value="InterPro"/>
</dbReference>
<dbReference type="Proteomes" id="UP000265540">
    <property type="component" value="Unassembled WGS sequence"/>
</dbReference>
<evidence type="ECO:0000313" key="3">
    <source>
        <dbReference type="Proteomes" id="UP000265540"/>
    </source>
</evidence>
<comment type="caution">
    <text evidence="2">The sequence shown here is derived from an EMBL/GenBank/DDBJ whole genome shotgun (WGS) entry which is preliminary data.</text>
</comment>